<dbReference type="SMART" id="SM00100">
    <property type="entry name" value="cNMP"/>
    <property type="match status" value="1"/>
</dbReference>
<feature type="transmembrane region" description="Helical" evidence="1">
    <location>
        <begin position="17"/>
        <end position="37"/>
    </location>
</feature>
<comment type="caution">
    <text evidence="3">The sequence shown here is derived from an EMBL/GenBank/DDBJ whole genome shotgun (WGS) entry which is preliminary data.</text>
</comment>
<evidence type="ECO:0000259" key="2">
    <source>
        <dbReference type="PROSITE" id="PS50042"/>
    </source>
</evidence>
<dbReference type="InterPro" id="IPR018488">
    <property type="entry name" value="cNMP-bd_CS"/>
</dbReference>
<protein>
    <recommendedName>
        <fullName evidence="2">Cyclic nucleotide-binding domain-containing protein</fullName>
    </recommendedName>
</protein>
<keyword evidence="1" id="KW-0812">Transmembrane</keyword>
<dbReference type="InterPro" id="IPR014710">
    <property type="entry name" value="RmlC-like_jellyroll"/>
</dbReference>
<dbReference type="Proteomes" id="UP000708148">
    <property type="component" value="Unassembled WGS sequence"/>
</dbReference>
<evidence type="ECO:0000256" key="1">
    <source>
        <dbReference type="SAM" id="Phobius"/>
    </source>
</evidence>
<accession>A0A8S1J5Z6</accession>
<dbReference type="Gene3D" id="2.60.120.10">
    <property type="entry name" value="Jelly Rolls"/>
    <property type="match status" value="1"/>
</dbReference>
<dbReference type="SUPFAM" id="SSF51206">
    <property type="entry name" value="cAMP-binding domain-like"/>
    <property type="match status" value="1"/>
</dbReference>
<dbReference type="GO" id="GO:0005886">
    <property type="term" value="C:plasma membrane"/>
    <property type="evidence" value="ECO:0007669"/>
    <property type="project" value="TreeGrafter"/>
</dbReference>
<dbReference type="PROSITE" id="PS50042">
    <property type="entry name" value="CNMP_BINDING_3"/>
    <property type="match status" value="1"/>
</dbReference>
<name>A0A8S1J5Z6_9CHLO</name>
<dbReference type="PANTHER" id="PTHR10217:SF435">
    <property type="entry name" value="POTASSIUM VOLTAGE-GATED CHANNEL PROTEIN EAG"/>
    <property type="match status" value="1"/>
</dbReference>
<gene>
    <name evidence="3" type="ORF">OSTQU699_LOCUS6528</name>
</gene>
<keyword evidence="1" id="KW-1133">Transmembrane helix</keyword>
<feature type="non-terminal residue" evidence="3">
    <location>
        <position position="1"/>
    </location>
</feature>
<proteinExistence type="predicted"/>
<sequence length="216" mass="24121">VTPISSLERWYTISVEIMGNVVSAVIIGNVAVLISSFDASFARYRQKLDLLAEFAATYDLPSAPEPVIKAVVSELRLLECYAADVVVRAGDPATEMFFIRKGSVEIRRRSRDSMLRLRVSSEKGSGQRRMLPAGSCFGEVPMLRRQAYREDVIAHEPCEILALAYAELVQVISVFPKFRMTFAHNTKSLLFQSRSLSILESSSGVQKIEEEQPAEE</sequence>
<dbReference type="AlphaFoldDB" id="A0A8S1J5Z6"/>
<dbReference type="PANTHER" id="PTHR10217">
    <property type="entry name" value="VOLTAGE AND LIGAND GATED POTASSIUM CHANNEL"/>
    <property type="match status" value="1"/>
</dbReference>
<keyword evidence="1" id="KW-0472">Membrane</keyword>
<organism evidence="3 4">
    <name type="scientific">Ostreobium quekettii</name>
    <dbReference type="NCBI Taxonomy" id="121088"/>
    <lineage>
        <taxon>Eukaryota</taxon>
        <taxon>Viridiplantae</taxon>
        <taxon>Chlorophyta</taxon>
        <taxon>core chlorophytes</taxon>
        <taxon>Ulvophyceae</taxon>
        <taxon>TCBD clade</taxon>
        <taxon>Bryopsidales</taxon>
        <taxon>Ostreobineae</taxon>
        <taxon>Ostreobiaceae</taxon>
        <taxon>Ostreobium</taxon>
    </lineage>
</organism>
<dbReference type="OrthoDB" id="432483at2759"/>
<dbReference type="PROSITE" id="PS00888">
    <property type="entry name" value="CNMP_BINDING_1"/>
    <property type="match status" value="1"/>
</dbReference>
<dbReference type="Pfam" id="PF00027">
    <property type="entry name" value="cNMP_binding"/>
    <property type="match status" value="1"/>
</dbReference>
<dbReference type="InterPro" id="IPR018490">
    <property type="entry name" value="cNMP-bd_dom_sf"/>
</dbReference>
<keyword evidence="4" id="KW-1185">Reference proteome</keyword>
<reference evidence="3" key="1">
    <citation type="submission" date="2020-12" db="EMBL/GenBank/DDBJ databases">
        <authorList>
            <person name="Iha C."/>
        </authorList>
    </citation>
    <scope>NUCLEOTIDE SEQUENCE</scope>
</reference>
<feature type="domain" description="Cyclic nucleotide-binding" evidence="2">
    <location>
        <begin position="59"/>
        <end position="172"/>
    </location>
</feature>
<dbReference type="EMBL" id="CAJHUC010001449">
    <property type="protein sequence ID" value="CAD7701165.1"/>
    <property type="molecule type" value="Genomic_DNA"/>
</dbReference>
<dbReference type="GO" id="GO:0005249">
    <property type="term" value="F:voltage-gated potassium channel activity"/>
    <property type="evidence" value="ECO:0007669"/>
    <property type="project" value="TreeGrafter"/>
</dbReference>
<feature type="non-terminal residue" evidence="3">
    <location>
        <position position="216"/>
    </location>
</feature>
<dbReference type="GO" id="GO:0042391">
    <property type="term" value="P:regulation of membrane potential"/>
    <property type="evidence" value="ECO:0007669"/>
    <property type="project" value="TreeGrafter"/>
</dbReference>
<dbReference type="InterPro" id="IPR000595">
    <property type="entry name" value="cNMP-bd_dom"/>
</dbReference>
<evidence type="ECO:0000313" key="4">
    <source>
        <dbReference type="Proteomes" id="UP000708148"/>
    </source>
</evidence>
<evidence type="ECO:0000313" key="3">
    <source>
        <dbReference type="EMBL" id="CAD7701165.1"/>
    </source>
</evidence>
<dbReference type="InterPro" id="IPR050818">
    <property type="entry name" value="KCNH_animal-type"/>
</dbReference>
<dbReference type="CDD" id="cd00038">
    <property type="entry name" value="CAP_ED"/>
    <property type="match status" value="1"/>
</dbReference>